<sequence length="115" mass="13278">MAKKDELTYSQPELVEAWNRTLPEMMNKPDKCQVAADEADPKSLRITIQSAGHQAHEIDFKVTYVDSREIKVELVDVEKDHQAVDERTDMLQQLIHDYKRHIHECAQALAQLTHA</sequence>
<name>A0A1B2DFI8_9BACL</name>
<dbReference type="AlphaFoldDB" id="A0A1B2DFI8"/>
<proteinExistence type="predicted"/>
<reference evidence="1" key="1">
    <citation type="submission" date="2016-08" db="EMBL/GenBank/DDBJ databases">
        <title>Complete Genome Seqeunce of Paenibacillus sp. BIHB 4019 from tea rhizoplane.</title>
        <authorList>
            <person name="Thakur R."/>
            <person name="Swarnkar M.K."/>
            <person name="Gulati A."/>
        </authorList>
    </citation>
    <scope>NUCLEOTIDE SEQUENCE [LARGE SCALE GENOMIC DNA]</scope>
    <source>
        <strain evidence="1">BIHB4019</strain>
    </source>
</reference>
<gene>
    <name evidence="1" type="ORF">BBD42_08275</name>
</gene>
<evidence type="ECO:0000313" key="1">
    <source>
        <dbReference type="EMBL" id="ANY66456.1"/>
    </source>
</evidence>
<dbReference type="EMBL" id="CP016808">
    <property type="protein sequence ID" value="ANY66456.1"/>
    <property type="molecule type" value="Genomic_DNA"/>
</dbReference>
<organism evidence="1">
    <name type="scientific">Paenibacillus sp. BIHB 4019</name>
    <dbReference type="NCBI Taxonomy" id="1870819"/>
    <lineage>
        <taxon>Bacteria</taxon>
        <taxon>Bacillati</taxon>
        <taxon>Bacillota</taxon>
        <taxon>Bacilli</taxon>
        <taxon>Bacillales</taxon>
        <taxon>Paenibacillaceae</taxon>
        <taxon>Paenibacillus</taxon>
    </lineage>
</organism>
<protein>
    <submittedName>
        <fullName evidence="1">Uncharacterized protein</fullName>
    </submittedName>
</protein>
<dbReference type="RefSeq" id="WP_099517787.1">
    <property type="nucleotide sequence ID" value="NZ_CP016808.1"/>
</dbReference>
<accession>A0A1B2DFI8</accession>